<organism evidence="1">
    <name type="scientific">Bifidobacterium aquikefiricola</name>
    <dbReference type="NCBI Taxonomy" id="3059038"/>
    <lineage>
        <taxon>Bacteria</taxon>
        <taxon>Bacillati</taxon>
        <taxon>Actinomycetota</taxon>
        <taxon>Actinomycetes</taxon>
        <taxon>Bifidobacteriales</taxon>
        <taxon>Bifidobacteriaceae</taxon>
        <taxon>Bifidobacterium</taxon>
    </lineage>
</organism>
<accession>A0AB39U7B9</accession>
<name>A0AB39U7B9_9BIFI</name>
<dbReference type="EMBL" id="CP129674">
    <property type="protein sequence ID" value="XDS44858.1"/>
    <property type="molecule type" value="Genomic_DNA"/>
</dbReference>
<dbReference type="AlphaFoldDB" id="A0AB39U7B9"/>
<reference evidence="1" key="1">
    <citation type="submission" date="2023-07" db="EMBL/GenBank/DDBJ databases">
        <title>Bifidobacterium aquikefiriaerophilum sp. nov. and Bifidobacterium eccum sp. nov., isolated from water kefir.</title>
        <authorList>
            <person name="Breselge S."/>
            <person name="Bellassi P."/>
            <person name="Barcenilla C."/>
            <person name="Alvarez-Ordonez A."/>
            <person name="Morelli L."/>
            <person name="Cotter P.D."/>
        </authorList>
    </citation>
    <scope>NUCLEOTIDE SEQUENCE</scope>
    <source>
        <strain evidence="1">WK041_4_12</strain>
    </source>
</reference>
<dbReference type="RefSeq" id="WP_369344404.1">
    <property type="nucleotide sequence ID" value="NZ_CP129674.1"/>
</dbReference>
<proteinExistence type="predicted"/>
<gene>
    <name evidence="1" type="ORF">QN215_01610</name>
</gene>
<dbReference type="KEGG" id="baqk:QN215_01610"/>
<evidence type="ECO:0008006" key="2">
    <source>
        <dbReference type="Google" id="ProtNLM"/>
    </source>
</evidence>
<evidence type="ECO:0000313" key="1">
    <source>
        <dbReference type="EMBL" id="XDS44858.1"/>
    </source>
</evidence>
<sequence length="84" mass="9316">MLSRIAQAAQGAEKKLSQTFSYFQETGQLVDWPALRIVRYTAAAIISHALPAVLMSDDDQTPIDIEEATRDVVTFLQHGLAQKQ</sequence>
<protein>
    <recommendedName>
        <fullName evidence="2">TetR family transcriptional regulator</fullName>
    </recommendedName>
</protein>